<name>A0A1E1M4F7_RHYSE</name>
<protein>
    <submittedName>
        <fullName evidence="1">Uncharacterized protein</fullName>
    </submittedName>
</protein>
<reference evidence="2" key="1">
    <citation type="submission" date="2016-03" db="EMBL/GenBank/DDBJ databases">
        <authorList>
            <person name="Guldener U."/>
        </authorList>
    </citation>
    <scope>NUCLEOTIDE SEQUENCE [LARGE SCALE GENOMIC DNA]</scope>
</reference>
<evidence type="ECO:0000313" key="1">
    <source>
        <dbReference type="EMBL" id="CZT43475.1"/>
    </source>
</evidence>
<keyword evidence="2" id="KW-1185">Reference proteome</keyword>
<proteinExistence type="predicted"/>
<organism evidence="1 2">
    <name type="scientific">Rhynchosporium secalis</name>
    <name type="common">Barley scald fungus</name>
    <dbReference type="NCBI Taxonomy" id="38038"/>
    <lineage>
        <taxon>Eukaryota</taxon>
        <taxon>Fungi</taxon>
        <taxon>Dikarya</taxon>
        <taxon>Ascomycota</taxon>
        <taxon>Pezizomycotina</taxon>
        <taxon>Leotiomycetes</taxon>
        <taxon>Helotiales</taxon>
        <taxon>Ploettnerulaceae</taxon>
        <taxon>Rhynchosporium</taxon>
    </lineage>
</organism>
<dbReference type="Proteomes" id="UP000177625">
    <property type="component" value="Unassembled WGS sequence"/>
</dbReference>
<accession>A0A1E1M4F7</accession>
<gene>
    <name evidence="1" type="ORF">RSE6_03520</name>
</gene>
<sequence>MLPCFWGEVVIIAIKEIKKRLRSEESLCSLPKPLHAKTSRETDYAYPTRCSIISSISWRSSTRSPTEACKQMRRPSGGCIRSLFEELELKAPCGSGNDAQAFRGKLLTGQICKEWNVFARPEAAEWTDNSPGSDLKVPLSGGAEPPTCYRGC</sequence>
<evidence type="ECO:0000313" key="2">
    <source>
        <dbReference type="Proteomes" id="UP000177625"/>
    </source>
</evidence>
<dbReference type="EMBL" id="FJVC01000131">
    <property type="protein sequence ID" value="CZT43475.1"/>
    <property type="molecule type" value="Genomic_DNA"/>
</dbReference>
<dbReference type="AlphaFoldDB" id="A0A1E1M4F7"/>